<dbReference type="PROSITE" id="PS00036">
    <property type="entry name" value="BZIP_BASIC"/>
    <property type="match status" value="1"/>
</dbReference>
<evidence type="ECO:0000256" key="5">
    <source>
        <dbReference type="ARBA" id="ARBA00023159"/>
    </source>
</evidence>
<keyword evidence="3" id="KW-0805">Transcription regulation</keyword>
<dbReference type="GO" id="GO:0006351">
    <property type="term" value="P:DNA-templated transcription"/>
    <property type="evidence" value="ECO:0007669"/>
    <property type="project" value="InterPro"/>
</dbReference>
<keyword evidence="5" id="KW-0010">Activator</keyword>
<evidence type="ECO:0000256" key="7">
    <source>
        <dbReference type="ARBA" id="ARBA00023242"/>
    </source>
</evidence>
<keyword evidence="12" id="KW-1185">Reference proteome</keyword>
<dbReference type="OrthoDB" id="2015618at2759"/>
<dbReference type="FunFam" id="1.20.5.170:FF:000019">
    <property type="entry name" value="BZIP family transcription factor"/>
    <property type="match status" value="1"/>
</dbReference>
<comment type="similarity">
    <text evidence="2">Belongs to the bZIP family.</text>
</comment>
<evidence type="ECO:0008006" key="13">
    <source>
        <dbReference type="Google" id="ProtNLM"/>
    </source>
</evidence>
<keyword evidence="6" id="KW-0804">Transcription</keyword>
<dbReference type="GO" id="GO:0000976">
    <property type="term" value="F:transcription cis-regulatory region binding"/>
    <property type="evidence" value="ECO:0007669"/>
    <property type="project" value="UniProtKB-ARBA"/>
</dbReference>
<gene>
    <name evidence="11" type="ORF">Tsubulata_018565</name>
</gene>
<protein>
    <recommendedName>
        <fullName evidence="13">DOG1 domain-containing protein</fullName>
    </recommendedName>
</protein>
<dbReference type="AlphaFoldDB" id="A0A9Q0G785"/>
<feature type="domain" description="DOG1" evidence="10">
    <location>
        <begin position="249"/>
        <end position="465"/>
    </location>
</feature>
<sequence length="468" mass="51576">MQSFKAANPPSFPYPDMYCHSSYFLRGEDNGRSHSRFVDLGELHQSGLAFHDDDAVDLSPSSMFSIKAGNVAVASNNLRYAAPLHTSDTGSAEIGTAGTGCLDTGQFMYHKGTSLASSSGNGQSIENWVVESASGMADNSQQTDTSTDVDTDDKTQLHGVHQNALVCVDSMDQSKAKTGDQKALRRLAQNREAARKSRLRKKAYVQQLENSRLKLAQLEQELQRARQQGFFFAAGYSGDHGHSMVGNEALAFDLDYARWLDEHQRLINDLRSAVNSHMGDNELRVLVDGVMAHYDEVFRLKSLGAKADVFHMLSGMWKTPAERCFMWLGGFRSSELLKILGNHLEPLTDQQLMGICNLQQSSQQAEDALSQGMEALQQSLVDTLSSSALGPAGSGNVADYMGQMAIAMGKIATLESFLHQADLLRQQTLQQMHRILTTRQAARAFLVISDYTSRLRALSSLWLARPRD</sequence>
<dbReference type="PANTHER" id="PTHR45693:SF1">
    <property type="entry name" value="TRANSCRIPTION FACTOR PERIANTHIA"/>
    <property type="match status" value="1"/>
</dbReference>
<dbReference type="EMBL" id="JAKUCV010002307">
    <property type="protein sequence ID" value="KAJ4843141.1"/>
    <property type="molecule type" value="Genomic_DNA"/>
</dbReference>
<evidence type="ECO:0000256" key="4">
    <source>
        <dbReference type="ARBA" id="ARBA00023125"/>
    </source>
</evidence>
<feature type="coiled-coil region" evidence="8">
    <location>
        <begin position="201"/>
        <end position="228"/>
    </location>
</feature>
<reference evidence="11" key="1">
    <citation type="submission" date="2022-02" db="EMBL/GenBank/DDBJ databases">
        <authorList>
            <person name="Henning P.M."/>
            <person name="McCubbin A.G."/>
            <person name="Shore J.S."/>
        </authorList>
    </citation>
    <scope>NUCLEOTIDE SEQUENCE</scope>
    <source>
        <strain evidence="11">F60SS</strain>
        <tissue evidence="11">Leaves</tissue>
    </source>
</reference>
<evidence type="ECO:0000256" key="2">
    <source>
        <dbReference type="ARBA" id="ARBA00007163"/>
    </source>
</evidence>
<reference evidence="11" key="2">
    <citation type="journal article" date="2023" name="Plants (Basel)">
        <title>Annotation of the Turnera subulata (Passifloraceae) Draft Genome Reveals the S-Locus Evolved after the Divergence of Turneroideae from Passifloroideae in a Stepwise Manner.</title>
        <authorList>
            <person name="Henning P.M."/>
            <person name="Roalson E.H."/>
            <person name="Mir W."/>
            <person name="McCubbin A.G."/>
            <person name="Shore J.S."/>
        </authorList>
    </citation>
    <scope>NUCLEOTIDE SEQUENCE</scope>
    <source>
        <strain evidence="11">F60SS</strain>
    </source>
</reference>
<organism evidence="11 12">
    <name type="scientific">Turnera subulata</name>
    <dbReference type="NCBI Taxonomy" id="218843"/>
    <lineage>
        <taxon>Eukaryota</taxon>
        <taxon>Viridiplantae</taxon>
        <taxon>Streptophyta</taxon>
        <taxon>Embryophyta</taxon>
        <taxon>Tracheophyta</taxon>
        <taxon>Spermatophyta</taxon>
        <taxon>Magnoliopsida</taxon>
        <taxon>eudicotyledons</taxon>
        <taxon>Gunneridae</taxon>
        <taxon>Pentapetalae</taxon>
        <taxon>rosids</taxon>
        <taxon>fabids</taxon>
        <taxon>Malpighiales</taxon>
        <taxon>Passifloraceae</taxon>
        <taxon>Turnera</taxon>
    </lineage>
</organism>
<dbReference type="PANTHER" id="PTHR45693">
    <property type="entry name" value="TRANSCRIPTION FACTOR TGA9"/>
    <property type="match status" value="1"/>
</dbReference>
<dbReference type="GO" id="GO:0003700">
    <property type="term" value="F:DNA-binding transcription factor activity"/>
    <property type="evidence" value="ECO:0007669"/>
    <property type="project" value="InterPro"/>
</dbReference>
<evidence type="ECO:0000259" key="10">
    <source>
        <dbReference type="PROSITE" id="PS51806"/>
    </source>
</evidence>
<dbReference type="Pfam" id="PF14144">
    <property type="entry name" value="DOG1"/>
    <property type="match status" value="1"/>
</dbReference>
<dbReference type="SUPFAM" id="SSF57959">
    <property type="entry name" value="Leucine zipper domain"/>
    <property type="match status" value="1"/>
</dbReference>
<dbReference type="Proteomes" id="UP001141552">
    <property type="component" value="Unassembled WGS sequence"/>
</dbReference>
<accession>A0A9Q0G785</accession>
<keyword evidence="4" id="KW-0238">DNA-binding</keyword>
<dbReference type="PROSITE" id="PS51806">
    <property type="entry name" value="DOG1"/>
    <property type="match status" value="1"/>
</dbReference>
<comment type="subcellular location">
    <subcellularLocation>
        <location evidence="1">Nucleus</location>
    </subcellularLocation>
</comment>
<evidence type="ECO:0000256" key="3">
    <source>
        <dbReference type="ARBA" id="ARBA00023015"/>
    </source>
</evidence>
<dbReference type="PROSITE" id="PS50217">
    <property type="entry name" value="BZIP"/>
    <property type="match status" value="1"/>
</dbReference>
<comment type="caution">
    <text evidence="11">The sequence shown here is derived from an EMBL/GenBank/DDBJ whole genome shotgun (WGS) entry which is preliminary data.</text>
</comment>
<evidence type="ECO:0000256" key="6">
    <source>
        <dbReference type="ARBA" id="ARBA00023163"/>
    </source>
</evidence>
<evidence type="ECO:0000313" key="11">
    <source>
        <dbReference type="EMBL" id="KAJ4843141.1"/>
    </source>
</evidence>
<evidence type="ECO:0000313" key="12">
    <source>
        <dbReference type="Proteomes" id="UP001141552"/>
    </source>
</evidence>
<dbReference type="SMART" id="SM00338">
    <property type="entry name" value="BRLZ"/>
    <property type="match status" value="1"/>
</dbReference>
<dbReference type="CDD" id="cd14708">
    <property type="entry name" value="bZIP_HBP1b-like"/>
    <property type="match status" value="1"/>
</dbReference>
<keyword evidence="8" id="KW-0175">Coiled coil</keyword>
<evidence type="ECO:0000256" key="8">
    <source>
        <dbReference type="SAM" id="Coils"/>
    </source>
</evidence>
<dbReference type="InterPro" id="IPR004827">
    <property type="entry name" value="bZIP"/>
</dbReference>
<dbReference type="InterPro" id="IPR025422">
    <property type="entry name" value="TGA_domain"/>
</dbReference>
<proteinExistence type="inferred from homology"/>
<dbReference type="Gene3D" id="1.20.5.170">
    <property type="match status" value="1"/>
</dbReference>
<feature type="domain" description="BZIP" evidence="9">
    <location>
        <begin position="180"/>
        <end position="224"/>
    </location>
</feature>
<name>A0A9Q0G785_9ROSI</name>
<evidence type="ECO:0000259" key="9">
    <source>
        <dbReference type="PROSITE" id="PS50217"/>
    </source>
</evidence>
<keyword evidence="7" id="KW-0539">Nucleus</keyword>
<evidence type="ECO:0000256" key="1">
    <source>
        <dbReference type="ARBA" id="ARBA00004123"/>
    </source>
</evidence>
<dbReference type="GO" id="GO:0005634">
    <property type="term" value="C:nucleus"/>
    <property type="evidence" value="ECO:0007669"/>
    <property type="project" value="UniProtKB-SubCell"/>
</dbReference>
<dbReference type="InterPro" id="IPR046347">
    <property type="entry name" value="bZIP_sf"/>
</dbReference>